<dbReference type="HOGENOM" id="CLU_567260_0_0_3"/>
<sequence>MIEAYAHNYLKNLLKEDDLIWPHNLTLSRLVSRSLRRRDKSIFQLEISNHEDYWLGVLIPLCLQSFGAVLVVTSSQKNRLFQVEIPRLKEEGLTLPIWEGADPPLDGKVWVLDFVGFVNAFRKNHLSSRQLIIPEGEFFSRRIREAMAIHVSSSHWDCLRRAYPSTSSALINLYERLSRRLFSQAIRPDALVRIDLSDVLRLKDLLGVLPQPPAPWADVLDATNQRWASWAELDYKLLDWTWHLQPLEPLHILHKLFIDNPFVLLSGAFQHELGCLDTLANVKVKLGSPIYQDPIKLFVPYRQPLPNAECFTEHLLEQSRRLILGRQGLTVILLDDLRLLRQLTSELASEFGTRVVYESTAPDSNGVICCTSSWWLASHIHLPSPEQLILALLPISSLETPLTASRVEAFKQQGRDWFRDLLLPECLGLLPRLVLPVRKNQGRIAVLDGRLRSRAWGMKVFDALEPWTPLERLLPD</sequence>
<proteinExistence type="predicted"/>
<dbReference type="AlphaFoldDB" id="Q7V9V6"/>
<dbReference type="OrthoDB" id="474751at2"/>
<gene>
    <name evidence="1" type="primary">dinG</name>
    <name evidence="1" type="ordered locus">Pro_1718</name>
</gene>
<keyword evidence="1" id="KW-0547">Nucleotide-binding</keyword>
<keyword evidence="1" id="KW-0067">ATP-binding</keyword>
<keyword evidence="1" id="KW-0347">Helicase</keyword>
<name>Q7V9V6_PROMA</name>
<keyword evidence="1" id="KW-0378">Hydrolase</keyword>
<dbReference type="Proteomes" id="UP000001420">
    <property type="component" value="Chromosome"/>
</dbReference>
<dbReference type="eggNOG" id="COG1199">
    <property type="taxonomic scope" value="Bacteria"/>
</dbReference>
<accession>Q7V9V6</accession>
<protein>
    <submittedName>
        <fullName evidence="1">Rad3-related DNA helicase</fullName>
    </submittedName>
</protein>
<reference evidence="1 2" key="1">
    <citation type="journal article" date="2003" name="Proc. Natl. Acad. Sci. U.S.A.">
        <title>Genome sequence of the cyanobacterium Prochlorococcus marinus SS120, a nearly minimal oxyphototrophic genome.</title>
        <authorList>
            <person name="Dufresne A."/>
            <person name="Salanoubat M."/>
            <person name="Partensky F."/>
            <person name="Artiguenave F."/>
            <person name="Axmann I.M."/>
            <person name="Barbe V."/>
            <person name="Duprat S."/>
            <person name="Galperin M.Y."/>
            <person name="Koonin E.V."/>
            <person name="Le Gall F."/>
            <person name="Makarova K.S."/>
            <person name="Ostrowski M."/>
            <person name="Oztas S."/>
            <person name="Robert C."/>
            <person name="Rogozin I.B."/>
            <person name="Scanlan D.J."/>
            <person name="Tandeau de Marsac N."/>
            <person name="Weissenbach J."/>
            <person name="Wincker P."/>
            <person name="Wolf Y.I."/>
            <person name="Hess W.R."/>
        </authorList>
    </citation>
    <scope>NUCLEOTIDE SEQUENCE [LARGE SCALE GENOMIC DNA]</scope>
    <source>
        <strain evidence="2">SARG / CCMP1375 / SS120</strain>
    </source>
</reference>
<dbReference type="PATRIC" id="fig|167539.5.peg.1813"/>
<dbReference type="GO" id="GO:0004386">
    <property type="term" value="F:helicase activity"/>
    <property type="evidence" value="ECO:0007669"/>
    <property type="project" value="UniProtKB-KW"/>
</dbReference>
<dbReference type="EMBL" id="AE017126">
    <property type="protein sequence ID" value="AAQ00762.1"/>
    <property type="molecule type" value="Genomic_DNA"/>
</dbReference>
<organism evidence="1 2">
    <name type="scientific">Prochlorococcus marinus (strain SARG / CCMP1375 / SS120)</name>
    <dbReference type="NCBI Taxonomy" id="167539"/>
    <lineage>
        <taxon>Bacteria</taxon>
        <taxon>Bacillati</taxon>
        <taxon>Cyanobacteriota</taxon>
        <taxon>Cyanophyceae</taxon>
        <taxon>Synechococcales</taxon>
        <taxon>Prochlorococcaceae</taxon>
        <taxon>Prochlorococcus</taxon>
    </lineage>
</organism>
<evidence type="ECO:0000313" key="1">
    <source>
        <dbReference type="EMBL" id="AAQ00762.1"/>
    </source>
</evidence>
<dbReference type="EnsemblBacteria" id="AAQ00762">
    <property type="protein sequence ID" value="AAQ00762"/>
    <property type="gene ID" value="Pro_1718"/>
</dbReference>
<keyword evidence="2" id="KW-1185">Reference proteome</keyword>
<evidence type="ECO:0000313" key="2">
    <source>
        <dbReference type="Proteomes" id="UP000001420"/>
    </source>
</evidence>
<dbReference type="STRING" id="167539.Pro_1718"/>
<dbReference type="KEGG" id="pma:Pro_1718"/>